<accession>A0A1B8PDV7</accession>
<comment type="caution">
    <text evidence="2">The sequence shown here is derived from an EMBL/GenBank/DDBJ whole genome shotgun (WGS) entry which is preliminary data.</text>
</comment>
<dbReference type="AlphaFoldDB" id="A0A1B8PDV7"/>
<evidence type="ECO:0000313" key="3">
    <source>
        <dbReference type="Proteomes" id="UP000092611"/>
    </source>
</evidence>
<evidence type="ECO:0000313" key="2">
    <source>
        <dbReference type="EMBL" id="OBX46137.1"/>
    </source>
</evidence>
<protein>
    <submittedName>
        <fullName evidence="2">Lipooligosaccharide biosynthesis protein lpsA</fullName>
    </submittedName>
</protein>
<dbReference type="InterPro" id="IPR002654">
    <property type="entry name" value="Glyco_trans_25"/>
</dbReference>
<dbReference type="Pfam" id="PF01755">
    <property type="entry name" value="Glyco_transf_25"/>
    <property type="match status" value="1"/>
</dbReference>
<sequence>MFKTKKCGENFYDFSPHFLYYTGPLFYLFGLLLCTAQHSTAQHSTAQHSTAQHNYVISLTTEQKRRKHITEEFGKQNIPFVFFDAITPNLIEETAKKFNITFDRSSKATLCDAEIACSLSHIVLWNFVLENNLDYINIFEDDIYLGENAKELLNVDYINSDTDILKLETLYGKIMLSKMYHIKCERNIFHLKFKHTGMGGYSITAKGAKYLLNKIKNTRLDLAIDTLIFDDLLSQNDYKVMQLFPAVCIQDCILHGKSHFESSLDEGRLSVHKNQIPAKPLAKIKNEFIRIKRRIFGKEVPFK</sequence>
<dbReference type="EMBL" id="LZDL01000027">
    <property type="protein sequence ID" value="OBX46137.1"/>
    <property type="molecule type" value="Genomic_DNA"/>
</dbReference>
<dbReference type="CDD" id="cd06532">
    <property type="entry name" value="Glyco_transf_25"/>
    <property type="match status" value="1"/>
</dbReference>
<feature type="domain" description="Glycosyl transferase family 25" evidence="1">
    <location>
        <begin position="52"/>
        <end position="228"/>
    </location>
</feature>
<proteinExistence type="predicted"/>
<reference evidence="2 3" key="1">
    <citation type="submission" date="2016-06" db="EMBL/GenBank/DDBJ databases">
        <title>Draft genome of Haemophilus haemolyticus CCUG 24149.</title>
        <authorList>
            <person name="Engstrom-Jakobsson H."/>
            <person name="Salva-Serra F."/>
            <person name="Thorell K."/>
            <person name="Gonzales-Siles L."/>
            <person name="Karlsson R."/>
            <person name="Boulund F."/>
            <person name="Engstrand L."/>
            <person name="Kristiansson E."/>
            <person name="Moore E."/>
        </authorList>
    </citation>
    <scope>NUCLEOTIDE SEQUENCE [LARGE SCALE GENOMIC DNA]</scope>
    <source>
        <strain evidence="2 3">CCUG 24149</strain>
    </source>
</reference>
<gene>
    <name evidence="2" type="ORF">A9Z62_02565</name>
</gene>
<name>A0A1B8PDV7_HAEHA</name>
<organism evidence="2 3">
    <name type="scientific">Haemophilus haemolyticus</name>
    <dbReference type="NCBI Taxonomy" id="726"/>
    <lineage>
        <taxon>Bacteria</taxon>
        <taxon>Pseudomonadati</taxon>
        <taxon>Pseudomonadota</taxon>
        <taxon>Gammaproteobacteria</taxon>
        <taxon>Pasteurellales</taxon>
        <taxon>Pasteurellaceae</taxon>
        <taxon>Haemophilus</taxon>
    </lineage>
</organism>
<dbReference type="Proteomes" id="UP000092611">
    <property type="component" value="Unassembled WGS sequence"/>
</dbReference>
<evidence type="ECO:0000259" key="1">
    <source>
        <dbReference type="Pfam" id="PF01755"/>
    </source>
</evidence>